<protein>
    <submittedName>
        <fullName evidence="2">Uncharacterized protein</fullName>
    </submittedName>
</protein>
<proteinExistence type="predicted"/>
<sequence length="199" mass="22086">MDLSSNRESYANQPRGNMYMERRKHTIDAINSEILQEGLSQRSGKSIYHVAISQFIKENPDLVTAILNLVSKMADVSLSHNPTVVSSGQVINSSFLSQEIGKLNTNYGARTTIDESPNAYQTNLIGQTGIGNIDNISSTLLIQNIHDQDSMQEIPTPTQPGAKRARSSPLEFDNLENQDGYFLSNGSVMAKEKQPHRYQ</sequence>
<comment type="caution">
    <text evidence="2">The sequence shown here is derived from an EMBL/GenBank/DDBJ whole genome shotgun (WGS) entry which is preliminary data.</text>
</comment>
<evidence type="ECO:0000313" key="3">
    <source>
        <dbReference type="Proteomes" id="UP001141806"/>
    </source>
</evidence>
<gene>
    <name evidence="2" type="ORF">NE237_023592</name>
</gene>
<dbReference type="EMBL" id="JAMYWD010000008">
    <property type="protein sequence ID" value="KAJ4963653.1"/>
    <property type="molecule type" value="Genomic_DNA"/>
</dbReference>
<feature type="region of interest" description="Disordered" evidence="1">
    <location>
        <begin position="151"/>
        <end position="199"/>
    </location>
</feature>
<accession>A0A9Q0HFA0</accession>
<organism evidence="2 3">
    <name type="scientific">Protea cynaroides</name>
    <dbReference type="NCBI Taxonomy" id="273540"/>
    <lineage>
        <taxon>Eukaryota</taxon>
        <taxon>Viridiplantae</taxon>
        <taxon>Streptophyta</taxon>
        <taxon>Embryophyta</taxon>
        <taxon>Tracheophyta</taxon>
        <taxon>Spermatophyta</taxon>
        <taxon>Magnoliopsida</taxon>
        <taxon>Proteales</taxon>
        <taxon>Proteaceae</taxon>
        <taxon>Protea</taxon>
    </lineage>
</organism>
<reference evidence="2" key="1">
    <citation type="journal article" date="2023" name="Plant J.">
        <title>The genome of the king protea, Protea cynaroides.</title>
        <authorList>
            <person name="Chang J."/>
            <person name="Duong T.A."/>
            <person name="Schoeman C."/>
            <person name="Ma X."/>
            <person name="Roodt D."/>
            <person name="Barker N."/>
            <person name="Li Z."/>
            <person name="Van de Peer Y."/>
            <person name="Mizrachi E."/>
        </authorList>
    </citation>
    <scope>NUCLEOTIDE SEQUENCE</scope>
    <source>
        <tissue evidence="2">Young leaves</tissue>
    </source>
</reference>
<keyword evidence="3" id="KW-1185">Reference proteome</keyword>
<evidence type="ECO:0000313" key="2">
    <source>
        <dbReference type="EMBL" id="KAJ4963653.1"/>
    </source>
</evidence>
<dbReference type="AlphaFoldDB" id="A0A9Q0HFA0"/>
<feature type="compositionally biased region" description="Basic and acidic residues" evidence="1">
    <location>
        <begin position="190"/>
        <end position="199"/>
    </location>
</feature>
<dbReference type="Proteomes" id="UP001141806">
    <property type="component" value="Unassembled WGS sequence"/>
</dbReference>
<name>A0A9Q0HFA0_9MAGN</name>
<evidence type="ECO:0000256" key="1">
    <source>
        <dbReference type="SAM" id="MobiDB-lite"/>
    </source>
</evidence>